<protein>
    <submittedName>
        <fullName evidence="2">Uncharacterized protein</fullName>
    </submittedName>
</protein>
<feature type="signal peptide" evidence="1">
    <location>
        <begin position="1"/>
        <end position="20"/>
    </location>
</feature>
<accession>A0A0C3AWS5</accession>
<sequence>MRSAFVLLSVVAAALGQALTVNTPTGAINCLNQAISWVGGTGPYTIQIQPGGDPTQAALETFTGLAASPYSWFVTEAA</sequence>
<reference evidence="2 3" key="1">
    <citation type="submission" date="2014-04" db="EMBL/GenBank/DDBJ databases">
        <authorList>
            <consortium name="DOE Joint Genome Institute"/>
            <person name="Kuo A."/>
            <person name="Zuccaro A."/>
            <person name="Kohler A."/>
            <person name="Nagy L.G."/>
            <person name="Floudas D."/>
            <person name="Copeland A."/>
            <person name="Barry K.W."/>
            <person name="Cichocki N."/>
            <person name="Veneault-Fourrey C."/>
            <person name="LaButti K."/>
            <person name="Lindquist E.A."/>
            <person name="Lipzen A."/>
            <person name="Lundell T."/>
            <person name="Morin E."/>
            <person name="Murat C."/>
            <person name="Sun H."/>
            <person name="Tunlid A."/>
            <person name="Henrissat B."/>
            <person name="Grigoriev I.V."/>
            <person name="Hibbett D.S."/>
            <person name="Martin F."/>
            <person name="Nordberg H.P."/>
            <person name="Cantor M.N."/>
            <person name="Hua S.X."/>
        </authorList>
    </citation>
    <scope>NUCLEOTIDE SEQUENCE [LARGE SCALE GENOMIC DNA]</scope>
    <source>
        <strain evidence="2 3">MAFF 305830</strain>
    </source>
</reference>
<dbReference type="Proteomes" id="UP000054097">
    <property type="component" value="Unassembled WGS sequence"/>
</dbReference>
<dbReference type="OrthoDB" id="3362246at2759"/>
<feature type="non-terminal residue" evidence="2">
    <location>
        <position position="78"/>
    </location>
</feature>
<reference evidence="3" key="2">
    <citation type="submission" date="2015-01" db="EMBL/GenBank/DDBJ databases">
        <title>Evolutionary Origins and Diversification of the Mycorrhizal Mutualists.</title>
        <authorList>
            <consortium name="DOE Joint Genome Institute"/>
            <consortium name="Mycorrhizal Genomics Consortium"/>
            <person name="Kohler A."/>
            <person name="Kuo A."/>
            <person name="Nagy L.G."/>
            <person name="Floudas D."/>
            <person name="Copeland A."/>
            <person name="Barry K.W."/>
            <person name="Cichocki N."/>
            <person name="Veneault-Fourrey C."/>
            <person name="LaButti K."/>
            <person name="Lindquist E.A."/>
            <person name="Lipzen A."/>
            <person name="Lundell T."/>
            <person name="Morin E."/>
            <person name="Murat C."/>
            <person name="Riley R."/>
            <person name="Ohm R."/>
            <person name="Sun H."/>
            <person name="Tunlid A."/>
            <person name="Henrissat B."/>
            <person name="Grigoriev I.V."/>
            <person name="Hibbett D.S."/>
            <person name="Martin F."/>
        </authorList>
    </citation>
    <scope>NUCLEOTIDE SEQUENCE [LARGE SCALE GENOMIC DNA]</scope>
    <source>
        <strain evidence="3">MAFF 305830</strain>
    </source>
</reference>
<proteinExistence type="predicted"/>
<dbReference type="EMBL" id="KN824324">
    <property type="protein sequence ID" value="KIM24439.1"/>
    <property type="molecule type" value="Genomic_DNA"/>
</dbReference>
<dbReference type="STRING" id="933852.A0A0C3AWS5"/>
<evidence type="ECO:0000313" key="2">
    <source>
        <dbReference type="EMBL" id="KIM24439.1"/>
    </source>
</evidence>
<organism evidence="2 3">
    <name type="scientific">Serendipita vermifera MAFF 305830</name>
    <dbReference type="NCBI Taxonomy" id="933852"/>
    <lineage>
        <taxon>Eukaryota</taxon>
        <taxon>Fungi</taxon>
        <taxon>Dikarya</taxon>
        <taxon>Basidiomycota</taxon>
        <taxon>Agaricomycotina</taxon>
        <taxon>Agaricomycetes</taxon>
        <taxon>Sebacinales</taxon>
        <taxon>Serendipitaceae</taxon>
        <taxon>Serendipita</taxon>
    </lineage>
</organism>
<gene>
    <name evidence="2" type="ORF">M408DRAFT_27097</name>
</gene>
<dbReference type="AlphaFoldDB" id="A0A0C3AWS5"/>
<evidence type="ECO:0000256" key="1">
    <source>
        <dbReference type="SAM" id="SignalP"/>
    </source>
</evidence>
<feature type="chain" id="PRO_5002161186" evidence="1">
    <location>
        <begin position="21"/>
        <end position="78"/>
    </location>
</feature>
<keyword evidence="1" id="KW-0732">Signal</keyword>
<name>A0A0C3AWS5_SERVB</name>
<dbReference type="HOGENOM" id="CLU_2628741_0_0_1"/>
<keyword evidence="3" id="KW-1185">Reference proteome</keyword>
<evidence type="ECO:0000313" key="3">
    <source>
        <dbReference type="Proteomes" id="UP000054097"/>
    </source>
</evidence>